<comment type="caution">
    <text evidence="1">The sequence shown here is derived from an EMBL/GenBank/DDBJ whole genome shotgun (WGS) entry which is preliminary data.</text>
</comment>
<evidence type="ECO:0000313" key="1">
    <source>
        <dbReference type="EMBL" id="CAG9560159.1"/>
    </source>
</evidence>
<organism evidence="1 2">
    <name type="scientific">Danaus chrysippus</name>
    <name type="common">African queen</name>
    <dbReference type="NCBI Taxonomy" id="151541"/>
    <lineage>
        <taxon>Eukaryota</taxon>
        <taxon>Metazoa</taxon>
        <taxon>Ecdysozoa</taxon>
        <taxon>Arthropoda</taxon>
        <taxon>Hexapoda</taxon>
        <taxon>Insecta</taxon>
        <taxon>Pterygota</taxon>
        <taxon>Neoptera</taxon>
        <taxon>Endopterygota</taxon>
        <taxon>Lepidoptera</taxon>
        <taxon>Glossata</taxon>
        <taxon>Ditrysia</taxon>
        <taxon>Papilionoidea</taxon>
        <taxon>Nymphalidae</taxon>
        <taxon>Danainae</taxon>
        <taxon>Danaini</taxon>
        <taxon>Danaina</taxon>
        <taxon>Danaus</taxon>
        <taxon>Anosia</taxon>
    </lineage>
</organism>
<accession>A0A8J2VPU6</accession>
<name>A0A8J2VPU6_9NEOP</name>
<dbReference type="EMBL" id="CAKASE010000045">
    <property type="protein sequence ID" value="CAG9560159.1"/>
    <property type="molecule type" value="Genomic_DNA"/>
</dbReference>
<evidence type="ECO:0000313" key="2">
    <source>
        <dbReference type="Proteomes" id="UP000789524"/>
    </source>
</evidence>
<dbReference type="AlphaFoldDB" id="A0A8J2VPU6"/>
<protein>
    <submittedName>
        <fullName evidence="1">(African queen) hypothetical protein</fullName>
    </submittedName>
</protein>
<reference evidence="1" key="1">
    <citation type="submission" date="2021-09" db="EMBL/GenBank/DDBJ databases">
        <authorList>
            <person name="Martin H S."/>
        </authorList>
    </citation>
    <scope>NUCLEOTIDE SEQUENCE</scope>
</reference>
<proteinExistence type="predicted"/>
<keyword evidence="2" id="KW-1185">Reference proteome</keyword>
<sequence>MIQGACGIAYYAIEGPVLMVKMLKQETNNWRDNQATVAYPSRVEVSQAKAFKTRGNLNNFQENYKWMAIR</sequence>
<gene>
    <name evidence="1" type="ORF">DCHRY22_LOCUS1878</name>
</gene>
<dbReference type="Proteomes" id="UP000789524">
    <property type="component" value="Unassembled WGS sequence"/>
</dbReference>